<dbReference type="SUPFAM" id="SSF51735">
    <property type="entry name" value="NAD(P)-binding Rossmann-fold domains"/>
    <property type="match status" value="1"/>
</dbReference>
<dbReference type="GO" id="GO:0070403">
    <property type="term" value="F:NAD+ binding"/>
    <property type="evidence" value="ECO:0007669"/>
    <property type="project" value="InterPro"/>
</dbReference>
<evidence type="ECO:0000256" key="4">
    <source>
        <dbReference type="PIRSR" id="PIRSR000105-1"/>
    </source>
</evidence>
<organism evidence="8 9">
    <name type="scientific">Krasilnikovia cinnamomea</name>
    <dbReference type="NCBI Taxonomy" id="349313"/>
    <lineage>
        <taxon>Bacteria</taxon>
        <taxon>Bacillati</taxon>
        <taxon>Actinomycetota</taxon>
        <taxon>Actinomycetes</taxon>
        <taxon>Micromonosporales</taxon>
        <taxon>Micromonosporaceae</taxon>
        <taxon>Krasilnikovia</taxon>
    </lineage>
</organism>
<accession>A0A4Q7ZL01</accession>
<feature type="domain" description="3-hydroxyacyl-CoA dehydrogenase C-terminal" evidence="6">
    <location>
        <begin position="188"/>
        <end position="252"/>
    </location>
</feature>
<evidence type="ECO:0000256" key="5">
    <source>
        <dbReference type="SAM" id="Phobius"/>
    </source>
</evidence>
<dbReference type="PANTHER" id="PTHR48075">
    <property type="entry name" value="3-HYDROXYACYL-COA DEHYDROGENASE FAMILY PROTEIN"/>
    <property type="match status" value="1"/>
</dbReference>
<feature type="domain" description="3-hydroxyacyl-CoA dehydrogenase NAD binding" evidence="7">
    <location>
        <begin position="9"/>
        <end position="182"/>
    </location>
</feature>
<dbReference type="InterPro" id="IPR006176">
    <property type="entry name" value="3-OHacyl-CoA_DH_NAD-bd"/>
</dbReference>
<feature type="site" description="Important for catalytic activity" evidence="4">
    <location>
        <position position="140"/>
    </location>
</feature>
<dbReference type="PIRSF" id="PIRSF000105">
    <property type="entry name" value="HCDH"/>
    <property type="match status" value="1"/>
</dbReference>
<evidence type="ECO:0000256" key="3">
    <source>
        <dbReference type="ARBA" id="ARBA00023002"/>
    </source>
</evidence>
<comment type="caution">
    <text evidence="8">The sequence shown here is derived from an EMBL/GenBank/DDBJ whole genome shotgun (WGS) entry which is preliminary data.</text>
</comment>
<dbReference type="InterPro" id="IPR008927">
    <property type="entry name" value="6-PGluconate_DH-like_C_sf"/>
</dbReference>
<name>A0A4Q7ZL01_9ACTN</name>
<dbReference type="OrthoDB" id="9771883at2"/>
<dbReference type="Proteomes" id="UP000292564">
    <property type="component" value="Unassembled WGS sequence"/>
</dbReference>
<reference evidence="8 9" key="1">
    <citation type="submission" date="2019-02" db="EMBL/GenBank/DDBJ databases">
        <title>Sequencing the genomes of 1000 actinobacteria strains.</title>
        <authorList>
            <person name="Klenk H.-P."/>
        </authorList>
    </citation>
    <scope>NUCLEOTIDE SEQUENCE [LARGE SCALE GENOMIC DNA]</scope>
    <source>
        <strain evidence="8 9">DSM 45162</strain>
    </source>
</reference>
<dbReference type="AlphaFoldDB" id="A0A4Q7ZL01"/>
<feature type="transmembrane region" description="Helical" evidence="5">
    <location>
        <begin position="6"/>
        <end position="27"/>
    </location>
</feature>
<keyword evidence="5" id="KW-0812">Transmembrane</keyword>
<dbReference type="Gene3D" id="1.10.1040.10">
    <property type="entry name" value="N-(1-d-carboxylethyl)-l-norvaline Dehydrogenase, domain 2"/>
    <property type="match status" value="1"/>
</dbReference>
<dbReference type="GO" id="GO:0006631">
    <property type="term" value="P:fatty acid metabolic process"/>
    <property type="evidence" value="ECO:0007669"/>
    <property type="project" value="InterPro"/>
</dbReference>
<keyword evidence="9" id="KW-1185">Reference proteome</keyword>
<evidence type="ECO:0000313" key="8">
    <source>
        <dbReference type="EMBL" id="RZU51617.1"/>
    </source>
</evidence>
<dbReference type="SUPFAM" id="SSF48179">
    <property type="entry name" value="6-phosphogluconate dehydrogenase C-terminal domain-like"/>
    <property type="match status" value="1"/>
</dbReference>
<keyword evidence="5" id="KW-1133">Transmembrane helix</keyword>
<dbReference type="GO" id="GO:0016616">
    <property type="term" value="F:oxidoreductase activity, acting on the CH-OH group of donors, NAD or NADP as acceptor"/>
    <property type="evidence" value="ECO:0007669"/>
    <property type="project" value="InterPro"/>
</dbReference>
<dbReference type="RefSeq" id="WP_130510360.1">
    <property type="nucleotide sequence ID" value="NZ_SHKY01000001.1"/>
</dbReference>
<comment type="similarity">
    <text evidence="2">Belongs to the 3-hydroxyacyl-CoA dehydrogenase family.</text>
</comment>
<dbReference type="InterPro" id="IPR036291">
    <property type="entry name" value="NAD(P)-bd_dom_sf"/>
</dbReference>
<sequence>MSTTTPRVVTVIGAGTIGLGWVTLFLAHGHRVRVNSTRPDVEPSVREAVRLLAPGLPGAHPDPAELLERLEVVPDLERAVDGADVVQENTPENLELKQELFARLGKAAAPHTLLLSSTSTLLPEALGARMADPSRVLVGHPFNPPHVVPLVEVVAAAHTDPAALQSTVDFYRGSGKVPIVLRKPIAAFVANRLQSALLQESIHLVREGVVTVEELDAVVTNSIGLRWATMGPFQSFHLGGGLGGLRKWLTTLGAGLQKGWEGLGRPVLDEDTIELLLAQADDAFGAHRYDELVARRDRLQRTVLEALRDAETS</sequence>
<keyword evidence="5" id="KW-0472">Membrane</keyword>
<comment type="pathway">
    <text evidence="1">Lipid metabolism; butanoate metabolism.</text>
</comment>
<dbReference type="EMBL" id="SHKY01000001">
    <property type="protein sequence ID" value="RZU51617.1"/>
    <property type="molecule type" value="Genomic_DNA"/>
</dbReference>
<dbReference type="PANTHER" id="PTHR48075:SF5">
    <property type="entry name" value="3-HYDROXYBUTYRYL-COA DEHYDROGENASE"/>
    <property type="match status" value="1"/>
</dbReference>
<evidence type="ECO:0000256" key="1">
    <source>
        <dbReference type="ARBA" id="ARBA00005086"/>
    </source>
</evidence>
<gene>
    <name evidence="8" type="ORF">EV385_3450</name>
</gene>
<keyword evidence="3" id="KW-0560">Oxidoreductase</keyword>
<dbReference type="Pfam" id="PF00725">
    <property type="entry name" value="3HCDH"/>
    <property type="match status" value="1"/>
</dbReference>
<dbReference type="InterPro" id="IPR022694">
    <property type="entry name" value="3-OHacyl-CoA_DH"/>
</dbReference>
<evidence type="ECO:0000259" key="7">
    <source>
        <dbReference type="Pfam" id="PF02737"/>
    </source>
</evidence>
<protein>
    <submittedName>
        <fullName evidence="8">Ketoreductase RED1</fullName>
    </submittedName>
</protein>
<dbReference type="Gene3D" id="3.40.50.720">
    <property type="entry name" value="NAD(P)-binding Rossmann-like Domain"/>
    <property type="match status" value="1"/>
</dbReference>
<proteinExistence type="inferred from homology"/>
<dbReference type="Pfam" id="PF02737">
    <property type="entry name" value="3HCDH_N"/>
    <property type="match status" value="1"/>
</dbReference>
<evidence type="ECO:0000259" key="6">
    <source>
        <dbReference type="Pfam" id="PF00725"/>
    </source>
</evidence>
<evidence type="ECO:0000256" key="2">
    <source>
        <dbReference type="ARBA" id="ARBA00009463"/>
    </source>
</evidence>
<dbReference type="InterPro" id="IPR006108">
    <property type="entry name" value="3HC_DH_C"/>
</dbReference>
<evidence type="ECO:0000313" key="9">
    <source>
        <dbReference type="Proteomes" id="UP000292564"/>
    </source>
</evidence>
<dbReference type="InterPro" id="IPR013328">
    <property type="entry name" value="6PGD_dom2"/>
</dbReference>